<evidence type="ECO:0008006" key="9">
    <source>
        <dbReference type="Google" id="ProtNLM"/>
    </source>
</evidence>
<dbReference type="Proteomes" id="UP001501729">
    <property type="component" value="Unassembled WGS sequence"/>
</dbReference>
<keyword evidence="3 6" id="KW-1133">Transmembrane helix</keyword>
<evidence type="ECO:0000256" key="1">
    <source>
        <dbReference type="ARBA" id="ARBA00004141"/>
    </source>
</evidence>
<feature type="transmembrane region" description="Helical" evidence="6">
    <location>
        <begin position="474"/>
        <end position="496"/>
    </location>
</feature>
<dbReference type="EMBL" id="BAABKX010000001">
    <property type="protein sequence ID" value="GAA5047941.1"/>
    <property type="molecule type" value="Genomic_DNA"/>
</dbReference>
<dbReference type="RefSeq" id="WP_227776666.1">
    <property type="nucleotide sequence ID" value="NZ_BAABKX010000001.1"/>
</dbReference>
<evidence type="ECO:0000313" key="7">
    <source>
        <dbReference type="EMBL" id="GAA5047941.1"/>
    </source>
</evidence>
<dbReference type="GeneID" id="68612506"/>
<evidence type="ECO:0000313" key="8">
    <source>
        <dbReference type="Proteomes" id="UP001501729"/>
    </source>
</evidence>
<name>A0AAV3UFN5_9EURY</name>
<feature type="transmembrane region" description="Helical" evidence="6">
    <location>
        <begin position="582"/>
        <end position="603"/>
    </location>
</feature>
<feature type="transmembrane region" description="Helical" evidence="6">
    <location>
        <begin position="161"/>
        <end position="184"/>
    </location>
</feature>
<comment type="caution">
    <text evidence="7">The sequence shown here is derived from an EMBL/GenBank/DDBJ whole genome shotgun (WGS) entry which is preliminary data.</text>
</comment>
<dbReference type="Pfam" id="PF00902">
    <property type="entry name" value="TatC"/>
    <property type="match status" value="2"/>
</dbReference>
<dbReference type="PANTHER" id="PTHR30371:SF0">
    <property type="entry name" value="SEC-INDEPENDENT PROTEIN TRANSLOCASE PROTEIN TATC, CHLOROPLASTIC-RELATED"/>
    <property type="match status" value="1"/>
</dbReference>
<dbReference type="GO" id="GO:0033281">
    <property type="term" value="C:TAT protein transport complex"/>
    <property type="evidence" value="ECO:0007669"/>
    <property type="project" value="TreeGrafter"/>
</dbReference>
<evidence type="ECO:0000256" key="6">
    <source>
        <dbReference type="SAM" id="Phobius"/>
    </source>
</evidence>
<feature type="transmembrane region" description="Helical" evidence="6">
    <location>
        <begin position="66"/>
        <end position="90"/>
    </location>
</feature>
<evidence type="ECO:0000256" key="3">
    <source>
        <dbReference type="ARBA" id="ARBA00022989"/>
    </source>
</evidence>
<reference evidence="7 8" key="1">
    <citation type="journal article" date="2019" name="Int. J. Syst. Evol. Microbiol.">
        <title>The Global Catalogue of Microorganisms (GCM) 10K type strain sequencing project: providing services to taxonomists for standard genome sequencing and annotation.</title>
        <authorList>
            <consortium name="The Broad Institute Genomics Platform"/>
            <consortium name="The Broad Institute Genome Sequencing Center for Infectious Disease"/>
            <person name="Wu L."/>
            <person name="Ma J."/>
        </authorList>
    </citation>
    <scope>NUCLEOTIDE SEQUENCE [LARGE SCALE GENOMIC DNA]</scope>
    <source>
        <strain evidence="7 8">JCM 17504</strain>
    </source>
</reference>
<feature type="transmembrane region" description="Helical" evidence="6">
    <location>
        <begin position="25"/>
        <end position="46"/>
    </location>
</feature>
<feature type="region of interest" description="Disordered" evidence="5">
    <location>
        <begin position="319"/>
        <end position="341"/>
    </location>
</feature>
<dbReference type="InterPro" id="IPR002033">
    <property type="entry name" value="TatC"/>
</dbReference>
<proteinExistence type="predicted"/>
<feature type="transmembrane region" description="Helical" evidence="6">
    <location>
        <begin position="516"/>
        <end position="540"/>
    </location>
</feature>
<feature type="transmembrane region" description="Helical" evidence="6">
    <location>
        <begin position="441"/>
        <end position="462"/>
    </location>
</feature>
<dbReference type="PRINTS" id="PR01840">
    <property type="entry name" value="TATCFAMILY"/>
</dbReference>
<dbReference type="PANTHER" id="PTHR30371">
    <property type="entry name" value="SEC-INDEPENDENT PROTEIN TRANSLOCASE PROTEIN TATC"/>
    <property type="match status" value="1"/>
</dbReference>
<feature type="transmembrane region" description="Helical" evidence="6">
    <location>
        <begin position="111"/>
        <end position="141"/>
    </location>
</feature>
<keyword evidence="4 6" id="KW-0472">Membrane</keyword>
<feature type="compositionally biased region" description="Polar residues" evidence="5">
    <location>
        <begin position="322"/>
        <end position="341"/>
    </location>
</feature>
<protein>
    <recommendedName>
        <fullName evidence="9">Sec-independent protein translocase protein TatC</fullName>
    </recommendedName>
</protein>
<feature type="transmembrane region" description="Helical" evidence="6">
    <location>
        <begin position="220"/>
        <end position="241"/>
    </location>
</feature>
<dbReference type="GO" id="GO:0009977">
    <property type="term" value="F:proton motive force dependent protein transmembrane transporter activity"/>
    <property type="evidence" value="ECO:0007669"/>
    <property type="project" value="TreeGrafter"/>
</dbReference>
<dbReference type="GO" id="GO:0043953">
    <property type="term" value="P:protein transport by the Tat complex"/>
    <property type="evidence" value="ECO:0007669"/>
    <property type="project" value="TreeGrafter"/>
</dbReference>
<sequence>MGGEKLRLEGVLGTALRSVRSELRIAFVVGVVGFLATFYALRLFIWPELEGQLLGTKAVVVAVTPFDVVLLQAKIGLFAGLLFASGWILYRSREPLRGRGASFPGRRRTHFFVGALAIALFAGGVVYAYYVFLPLLFAFLISNAVTAGFQPTYSIVDWTQFVFLLVLVLGLTAELPLIMGGLVYADIVSPDLFREYWRHAVFAIVVISSMVNGSPDPFSMSLVAIPMTALYFVGLGTAKVVRRASGNSRGRRSRSGVPAEIDLQNLDAKGIRAAPPEAFATLTEHEALEIADRALDAGDSEKAAAILDRFEARAESDGLVANDSQNDQEGKNGSSGDVSGTVERTASRMAAAFAEEETTEDDIGGYYYDLRFVVGSLRSKSFRIIGVFMAVVALVFTYLYQGGIGEIKRDFLIHLPAGTPTSEVNIVLLHPVEALAFEMKVSLLVGVVAVLPLVLYYAWPAIETRELARANRNVFFVWAGVLALGLLAGSFVGYRFVAPTVVSYLVADALGANMIIAYRTAAFFWLVFATTVGVGLWIEVPVTMLLFHHSGVVRYRTMRTYWRQVAVGVLVASSLLPGGVLLMVGVGFAIILAYGVGLSVLWVDSLGERLVRATT</sequence>
<keyword evidence="8" id="KW-1185">Reference proteome</keyword>
<comment type="subcellular location">
    <subcellularLocation>
        <location evidence="1">Membrane</location>
        <topology evidence="1">Multi-pass membrane protein</topology>
    </subcellularLocation>
</comment>
<accession>A0AAV3UFN5</accession>
<dbReference type="GO" id="GO:0065002">
    <property type="term" value="P:intracellular protein transmembrane transport"/>
    <property type="evidence" value="ECO:0007669"/>
    <property type="project" value="TreeGrafter"/>
</dbReference>
<keyword evidence="2 6" id="KW-0812">Transmembrane</keyword>
<dbReference type="AlphaFoldDB" id="A0AAV3UFN5"/>
<organism evidence="7 8">
    <name type="scientific">Haladaptatus pallidirubidus</name>
    <dbReference type="NCBI Taxonomy" id="1008152"/>
    <lineage>
        <taxon>Archaea</taxon>
        <taxon>Methanobacteriati</taxon>
        <taxon>Methanobacteriota</taxon>
        <taxon>Stenosarchaea group</taxon>
        <taxon>Halobacteria</taxon>
        <taxon>Halobacteriales</taxon>
        <taxon>Haladaptataceae</taxon>
        <taxon>Haladaptatus</taxon>
    </lineage>
</organism>
<evidence type="ECO:0000256" key="2">
    <source>
        <dbReference type="ARBA" id="ARBA00022692"/>
    </source>
</evidence>
<feature type="transmembrane region" description="Helical" evidence="6">
    <location>
        <begin position="381"/>
        <end position="400"/>
    </location>
</feature>
<evidence type="ECO:0000256" key="4">
    <source>
        <dbReference type="ARBA" id="ARBA00023136"/>
    </source>
</evidence>
<gene>
    <name evidence="7" type="ORF">GCM10025751_19120</name>
</gene>
<evidence type="ECO:0000256" key="5">
    <source>
        <dbReference type="SAM" id="MobiDB-lite"/>
    </source>
</evidence>